<dbReference type="Gene3D" id="3.40.640.10">
    <property type="entry name" value="Type I PLP-dependent aspartate aminotransferase-like (Major domain)"/>
    <property type="match status" value="1"/>
</dbReference>
<gene>
    <name evidence="6" type="primary">dapC</name>
    <name evidence="6" type="ORF">ACFPWU_02925</name>
</gene>
<dbReference type="PANTHER" id="PTHR42832">
    <property type="entry name" value="AMINO ACID AMINOTRANSFERASE"/>
    <property type="match status" value="1"/>
</dbReference>
<dbReference type="EC" id="2.6.1.-" evidence="4"/>
<comment type="cofactor">
    <cofactor evidence="1 4">
        <name>pyridoxal 5'-phosphate</name>
        <dbReference type="ChEBI" id="CHEBI:597326"/>
    </cofactor>
</comment>
<organism evidence="6 7">
    <name type="scientific">Nocardioides yefusunii</name>
    <dbReference type="NCBI Taxonomy" id="2500546"/>
    <lineage>
        <taxon>Bacteria</taxon>
        <taxon>Bacillati</taxon>
        <taxon>Actinomycetota</taxon>
        <taxon>Actinomycetes</taxon>
        <taxon>Propionibacteriales</taxon>
        <taxon>Nocardioidaceae</taxon>
        <taxon>Nocardioides</taxon>
    </lineage>
</organism>
<dbReference type="InterPro" id="IPR050881">
    <property type="entry name" value="LL-DAP_aminotransferase"/>
</dbReference>
<dbReference type="Pfam" id="PF00155">
    <property type="entry name" value="Aminotran_1_2"/>
    <property type="match status" value="1"/>
</dbReference>
<evidence type="ECO:0000256" key="1">
    <source>
        <dbReference type="ARBA" id="ARBA00001933"/>
    </source>
</evidence>
<dbReference type="InterPro" id="IPR015424">
    <property type="entry name" value="PyrdxlP-dep_Trfase"/>
</dbReference>
<dbReference type="Proteomes" id="UP001596098">
    <property type="component" value="Unassembled WGS sequence"/>
</dbReference>
<dbReference type="GO" id="GO:0009016">
    <property type="term" value="F:succinyldiaminopimelate transaminase activity"/>
    <property type="evidence" value="ECO:0007669"/>
    <property type="project" value="UniProtKB-EC"/>
</dbReference>
<dbReference type="EMBL" id="JBHSQI010000002">
    <property type="protein sequence ID" value="MFC6152617.1"/>
    <property type="molecule type" value="Genomic_DNA"/>
</dbReference>
<dbReference type="InterPro" id="IPR015421">
    <property type="entry name" value="PyrdxlP-dep_Trfase_major"/>
</dbReference>
<dbReference type="InterPro" id="IPR004839">
    <property type="entry name" value="Aminotransferase_I/II_large"/>
</dbReference>
<evidence type="ECO:0000256" key="3">
    <source>
        <dbReference type="ARBA" id="ARBA00022679"/>
    </source>
</evidence>
<keyword evidence="7" id="KW-1185">Reference proteome</keyword>
<proteinExistence type="inferred from homology"/>
<evidence type="ECO:0000256" key="4">
    <source>
        <dbReference type="RuleBase" id="RU000481"/>
    </source>
</evidence>
<evidence type="ECO:0000256" key="2">
    <source>
        <dbReference type="ARBA" id="ARBA00022576"/>
    </source>
</evidence>
<comment type="similarity">
    <text evidence="4">Belongs to the class-I pyridoxal-phosphate-dependent aminotransferase family.</text>
</comment>
<dbReference type="Gene3D" id="3.90.1150.10">
    <property type="entry name" value="Aspartate Aminotransferase, domain 1"/>
    <property type="match status" value="1"/>
</dbReference>
<dbReference type="SUPFAM" id="SSF53383">
    <property type="entry name" value="PLP-dependent transferases"/>
    <property type="match status" value="1"/>
</dbReference>
<dbReference type="PROSITE" id="PS00105">
    <property type="entry name" value="AA_TRANSFER_CLASS_1"/>
    <property type="match status" value="1"/>
</dbReference>
<evidence type="ECO:0000313" key="6">
    <source>
        <dbReference type="EMBL" id="MFC6152617.1"/>
    </source>
</evidence>
<dbReference type="RefSeq" id="WP_206611386.1">
    <property type="nucleotide sequence ID" value="NZ_CP034929.1"/>
</dbReference>
<feature type="domain" description="Aminotransferase class I/classII large" evidence="5">
    <location>
        <begin position="37"/>
        <end position="374"/>
    </location>
</feature>
<accession>A0ABW1QT07</accession>
<evidence type="ECO:0000259" key="5">
    <source>
        <dbReference type="Pfam" id="PF00155"/>
    </source>
</evidence>
<dbReference type="InterPro" id="IPR015422">
    <property type="entry name" value="PyrdxlP-dep_Trfase_small"/>
</dbReference>
<dbReference type="NCBIfam" id="TIGR03539">
    <property type="entry name" value="DapC_actino"/>
    <property type="match status" value="1"/>
</dbReference>
<dbReference type="CDD" id="cd00609">
    <property type="entry name" value="AAT_like"/>
    <property type="match status" value="1"/>
</dbReference>
<name>A0ABW1QT07_9ACTN</name>
<sequence length="376" mass="40099">MTGVFGAAPTVSSSLPDFPWDKLTEFAARARTHADGIVDLSVGTPVDPTPEVAQQALRDAADSHGYPITIGKLALRESIVGWLERTCGVQGIGVDGVLPVIGSKELIGSLALHLGVGKGDLIVQPELAYPTYEVGAALAGAEIIATDSLTAIGPRTPKILWINSPSNPTGRVLPVEHLKKVVDWCRERGVLLVSDECYIECAWDEDNLPVSVLHPDVCGDSHDGILVVQSLSKRSNLAGYRAAFVAGDTRVVAELLAVRKNLGLQMPDPQQKAMAAALDDDAHVAVQHARYAARRTVLKAALEGAGFTVEHSEASLYLWTTKDADTSCWQLVDWFADRGILVAPGEFYGVAGKNHVRVAFTATDERVAAAVERLSA</sequence>
<protein>
    <recommendedName>
        <fullName evidence="4">Aminotransferase</fullName>
        <ecNumber evidence="4">2.6.1.-</ecNumber>
    </recommendedName>
</protein>
<dbReference type="InterPro" id="IPR004838">
    <property type="entry name" value="NHTrfase_class1_PyrdxlP-BS"/>
</dbReference>
<keyword evidence="2 4" id="KW-0032">Aminotransferase</keyword>
<evidence type="ECO:0000313" key="7">
    <source>
        <dbReference type="Proteomes" id="UP001596098"/>
    </source>
</evidence>
<dbReference type="InterPro" id="IPR019880">
    <property type="entry name" value="OxyQ"/>
</dbReference>
<keyword evidence="3 4" id="KW-0808">Transferase</keyword>
<comment type="caution">
    <text evidence="6">The sequence shown here is derived from an EMBL/GenBank/DDBJ whole genome shotgun (WGS) entry which is preliminary data.</text>
</comment>
<dbReference type="PANTHER" id="PTHR42832:SF3">
    <property type="entry name" value="L-GLUTAMINE--4-(METHYLSULFANYL)-2-OXOBUTANOATE AMINOTRANSFERASE"/>
    <property type="match status" value="1"/>
</dbReference>
<reference evidence="7" key="1">
    <citation type="journal article" date="2019" name="Int. J. Syst. Evol. Microbiol.">
        <title>The Global Catalogue of Microorganisms (GCM) 10K type strain sequencing project: providing services to taxonomists for standard genome sequencing and annotation.</title>
        <authorList>
            <consortium name="The Broad Institute Genomics Platform"/>
            <consortium name="The Broad Institute Genome Sequencing Center for Infectious Disease"/>
            <person name="Wu L."/>
            <person name="Ma J."/>
        </authorList>
    </citation>
    <scope>NUCLEOTIDE SEQUENCE [LARGE SCALE GENOMIC DNA]</scope>
    <source>
        <strain evidence="7">DFY28</strain>
    </source>
</reference>